<dbReference type="EMBL" id="FQZQ01000002">
    <property type="protein sequence ID" value="SHI69160.1"/>
    <property type="molecule type" value="Genomic_DNA"/>
</dbReference>
<dbReference type="InterPro" id="IPR008995">
    <property type="entry name" value="Mo/tungstate-bd_C_term_dom"/>
</dbReference>
<keyword evidence="7" id="KW-0472">Membrane</keyword>
<dbReference type="STRING" id="1470563.SAMN05444000_102249"/>
<dbReference type="SMART" id="SM00382">
    <property type="entry name" value="AAA"/>
    <property type="match status" value="1"/>
</dbReference>
<evidence type="ECO:0000256" key="5">
    <source>
        <dbReference type="ARBA" id="ARBA00022840"/>
    </source>
</evidence>
<dbReference type="InterPro" id="IPR003593">
    <property type="entry name" value="AAA+_ATPase"/>
</dbReference>
<organism evidence="9 10">
    <name type="scientific">Shimia gijangensis</name>
    <dbReference type="NCBI Taxonomy" id="1470563"/>
    <lineage>
        <taxon>Bacteria</taxon>
        <taxon>Pseudomonadati</taxon>
        <taxon>Pseudomonadota</taxon>
        <taxon>Alphaproteobacteria</taxon>
        <taxon>Rhodobacterales</taxon>
        <taxon>Roseobacteraceae</taxon>
    </lineage>
</organism>
<dbReference type="SUPFAM" id="SSF52540">
    <property type="entry name" value="P-loop containing nucleoside triphosphate hydrolases"/>
    <property type="match status" value="1"/>
</dbReference>
<dbReference type="InterPro" id="IPR017666">
    <property type="entry name" value="AminoethylPonate_ABC_PhnT2"/>
</dbReference>
<dbReference type="PANTHER" id="PTHR42781:SF5">
    <property type="entry name" value="PUTRESCINE TRANSPORT ATP-BINDING PROTEIN POTG"/>
    <property type="match status" value="1"/>
</dbReference>
<keyword evidence="6" id="KW-1278">Translocase</keyword>
<dbReference type="Proteomes" id="UP000183982">
    <property type="component" value="Unassembled WGS sequence"/>
</dbReference>
<name>A0A1M6D7I3_9RHOB</name>
<keyword evidence="1" id="KW-0813">Transport</keyword>
<evidence type="ECO:0000313" key="9">
    <source>
        <dbReference type="EMBL" id="SHI69160.1"/>
    </source>
</evidence>
<dbReference type="NCBIfam" id="TIGR03265">
    <property type="entry name" value="PhnT2"/>
    <property type="match status" value="1"/>
</dbReference>
<dbReference type="InterPro" id="IPR027417">
    <property type="entry name" value="P-loop_NTPase"/>
</dbReference>
<dbReference type="InterPro" id="IPR003439">
    <property type="entry name" value="ABC_transporter-like_ATP-bd"/>
</dbReference>
<reference evidence="10" key="1">
    <citation type="submission" date="2016-11" db="EMBL/GenBank/DDBJ databases">
        <authorList>
            <person name="Varghese N."/>
            <person name="Submissions S."/>
        </authorList>
    </citation>
    <scope>NUCLEOTIDE SEQUENCE [LARGE SCALE GENOMIC DNA]</scope>
    <source>
        <strain evidence="10">DSM 100564</strain>
    </source>
</reference>
<dbReference type="Gene3D" id="3.40.50.300">
    <property type="entry name" value="P-loop containing nucleotide triphosphate hydrolases"/>
    <property type="match status" value="1"/>
</dbReference>
<evidence type="ECO:0000256" key="3">
    <source>
        <dbReference type="ARBA" id="ARBA00022519"/>
    </source>
</evidence>
<dbReference type="InterPro" id="IPR013611">
    <property type="entry name" value="Transp-assoc_OB_typ2"/>
</dbReference>
<dbReference type="Pfam" id="PF08402">
    <property type="entry name" value="TOBE_2"/>
    <property type="match status" value="1"/>
</dbReference>
<evidence type="ECO:0000256" key="7">
    <source>
        <dbReference type="ARBA" id="ARBA00023136"/>
    </source>
</evidence>
<keyword evidence="4" id="KW-0547">Nucleotide-binding</keyword>
<keyword evidence="10" id="KW-1185">Reference proteome</keyword>
<evidence type="ECO:0000256" key="1">
    <source>
        <dbReference type="ARBA" id="ARBA00022448"/>
    </source>
</evidence>
<dbReference type="GO" id="GO:0015697">
    <property type="term" value="P:quaternary ammonium group transport"/>
    <property type="evidence" value="ECO:0007669"/>
    <property type="project" value="UniProtKB-ARBA"/>
</dbReference>
<dbReference type="PROSITE" id="PS00211">
    <property type="entry name" value="ABC_TRANSPORTER_1"/>
    <property type="match status" value="1"/>
</dbReference>
<dbReference type="PROSITE" id="PS50893">
    <property type="entry name" value="ABC_TRANSPORTER_2"/>
    <property type="match status" value="1"/>
</dbReference>
<evidence type="ECO:0000259" key="8">
    <source>
        <dbReference type="PROSITE" id="PS50893"/>
    </source>
</evidence>
<proteinExistence type="predicted"/>
<dbReference type="GO" id="GO:0022857">
    <property type="term" value="F:transmembrane transporter activity"/>
    <property type="evidence" value="ECO:0007669"/>
    <property type="project" value="InterPro"/>
</dbReference>
<dbReference type="GO" id="GO:0005524">
    <property type="term" value="F:ATP binding"/>
    <property type="evidence" value="ECO:0007669"/>
    <property type="project" value="UniProtKB-KW"/>
</dbReference>
<accession>A0A1M6D7I3</accession>
<dbReference type="RefSeq" id="WP_073249141.1">
    <property type="nucleotide sequence ID" value="NZ_FQZQ01000002.1"/>
</dbReference>
<feature type="domain" description="ABC transporter" evidence="8">
    <location>
        <begin position="5"/>
        <end position="235"/>
    </location>
</feature>
<evidence type="ECO:0000256" key="4">
    <source>
        <dbReference type="ARBA" id="ARBA00022741"/>
    </source>
</evidence>
<dbReference type="GO" id="GO:0016887">
    <property type="term" value="F:ATP hydrolysis activity"/>
    <property type="evidence" value="ECO:0007669"/>
    <property type="project" value="InterPro"/>
</dbReference>
<gene>
    <name evidence="9" type="ORF">SAMN05444000_102249</name>
</gene>
<dbReference type="OrthoDB" id="9802264at2"/>
<keyword evidence="5 9" id="KW-0067">ATP-binding</keyword>
<evidence type="ECO:0000313" key="10">
    <source>
        <dbReference type="Proteomes" id="UP000183982"/>
    </source>
</evidence>
<sequence>MTAYLDLCNVSKSFGNFAALQDISFRIPEGRFVCFVGPSGCGKTTLLRLIAGLETPDRGDIVQQGQDVTKLPPAARDFGIVFQSYALFPNLTSARNVAYGLQGKGLSRDQIAQRVLEMLTLVGLPEQEQKFPSQLSGGQQQRVALARALAPKPGLLLLDEPLSALDAKERERLRQEIRDVQHRLGVTTVMVTHDQEEALAMADTIVVMNAGRIEQIGTPAEVYQTPKTPFVAGFIGETNWLDAVVETADQARLGTHVISCQQHGFAKGTGIRLALRPEDLIFAKQQGRSTGMTASIREISFRGPVLQVQLALAEQGMTLQARAPATGGLDPQLQIGDQVDVTVALGRAQAFVT</sequence>
<evidence type="ECO:0000256" key="2">
    <source>
        <dbReference type="ARBA" id="ARBA00022475"/>
    </source>
</evidence>
<keyword evidence="3" id="KW-0997">Cell inner membrane</keyword>
<dbReference type="PANTHER" id="PTHR42781">
    <property type="entry name" value="SPERMIDINE/PUTRESCINE IMPORT ATP-BINDING PROTEIN POTA"/>
    <property type="match status" value="1"/>
</dbReference>
<dbReference type="SUPFAM" id="SSF50331">
    <property type="entry name" value="MOP-like"/>
    <property type="match status" value="1"/>
</dbReference>
<dbReference type="GO" id="GO:0043190">
    <property type="term" value="C:ATP-binding cassette (ABC) transporter complex"/>
    <property type="evidence" value="ECO:0007669"/>
    <property type="project" value="InterPro"/>
</dbReference>
<dbReference type="InterPro" id="IPR017871">
    <property type="entry name" value="ABC_transporter-like_CS"/>
</dbReference>
<dbReference type="AlphaFoldDB" id="A0A1M6D7I3"/>
<dbReference type="Gene3D" id="2.40.50.100">
    <property type="match status" value="1"/>
</dbReference>
<dbReference type="InterPro" id="IPR050093">
    <property type="entry name" value="ABC_SmlMolc_Importer"/>
</dbReference>
<evidence type="ECO:0000256" key="6">
    <source>
        <dbReference type="ARBA" id="ARBA00022967"/>
    </source>
</evidence>
<dbReference type="FunFam" id="3.40.50.300:FF:000425">
    <property type="entry name" value="Probable ABC transporter, ATP-binding subunit"/>
    <property type="match status" value="1"/>
</dbReference>
<dbReference type="Pfam" id="PF00005">
    <property type="entry name" value="ABC_tran"/>
    <property type="match status" value="1"/>
</dbReference>
<protein>
    <submittedName>
        <fullName evidence="9">Iron(III) transport system ATP-binding protein</fullName>
    </submittedName>
</protein>
<keyword evidence="2" id="KW-1003">Cell membrane</keyword>